<protein>
    <recommendedName>
        <fullName evidence="3">SnoaL-like domain-containing protein</fullName>
    </recommendedName>
</protein>
<dbReference type="RefSeq" id="WP_092750158.1">
    <property type="nucleotide sequence ID" value="NZ_FMYL01000018.1"/>
</dbReference>
<dbReference type="InterPro" id="IPR032710">
    <property type="entry name" value="NTF2-like_dom_sf"/>
</dbReference>
<keyword evidence="2" id="KW-1185">Reference proteome</keyword>
<dbReference type="EMBL" id="FMYL01000018">
    <property type="protein sequence ID" value="SDC29856.1"/>
    <property type="molecule type" value="Genomic_DNA"/>
</dbReference>
<organism evidence="1 2">
    <name type="scientific">Acinetobacter boissieri</name>
    <dbReference type="NCBI Taxonomy" id="1219383"/>
    <lineage>
        <taxon>Bacteria</taxon>
        <taxon>Pseudomonadati</taxon>
        <taxon>Pseudomonadota</taxon>
        <taxon>Gammaproteobacteria</taxon>
        <taxon>Moraxellales</taxon>
        <taxon>Moraxellaceae</taxon>
        <taxon>Acinetobacter</taxon>
    </lineage>
</organism>
<dbReference type="AlphaFoldDB" id="A0A1G6KHS5"/>
<gene>
    <name evidence="1" type="ORF">SAMN05421733_1184</name>
</gene>
<evidence type="ECO:0000313" key="1">
    <source>
        <dbReference type="EMBL" id="SDC29856.1"/>
    </source>
</evidence>
<dbReference type="OrthoDB" id="1256785at2"/>
<evidence type="ECO:0000313" key="2">
    <source>
        <dbReference type="Proteomes" id="UP000242501"/>
    </source>
</evidence>
<dbReference type="Proteomes" id="UP000242501">
    <property type="component" value="Unassembled WGS sequence"/>
</dbReference>
<evidence type="ECO:0008006" key="3">
    <source>
        <dbReference type="Google" id="ProtNLM"/>
    </source>
</evidence>
<proteinExistence type="predicted"/>
<accession>A0A1G6KHS5</accession>
<name>A0A1G6KHS5_9GAMM</name>
<dbReference type="SUPFAM" id="SSF54427">
    <property type="entry name" value="NTF2-like"/>
    <property type="match status" value="1"/>
</dbReference>
<reference evidence="2" key="1">
    <citation type="submission" date="2016-09" db="EMBL/GenBank/DDBJ databases">
        <authorList>
            <person name="Varghese N."/>
            <person name="Submissions S."/>
        </authorList>
    </citation>
    <scope>NUCLEOTIDE SEQUENCE [LARGE SCALE GENOMIC DNA]</scope>
    <source>
        <strain evidence="2">ANC 4422</strain>
    </source>
</reference>
<sequence>MRKNFIINILDKILNRREYTIQQIVDTYFSNQYEQCTNGVWDNRQGFIEHLKKLREIIQSAHFNLVEEVKSEDTLADIHQVIARKYNGDEVIIEVYLFAKLDTEGKIIRIKETTLMLKGKNEDKEIGSIK</sequence>